<dbReference type="GO" id="GO:0090313">
    <property type="term" value="P:regulation of protein targeting to membrane"/>
    <property type="evidence" value="ECO:0007669"/>
    <property type="project" value="TreeGrafter"/>
</dbReference>
<accession>A0A3S2Y0N6</accession>
<gene>
    <name evidence="3" type="ORF">EOD41_11925</name>
</gene>
<dbReference type="PANTHER" id="PTHR30441">
    <property type="entry name" value="DUF748 DOMAIN-CONTAINING PROTEIN"/>
    <property type="match status" value="1"/>
</dbReference>
<dbReference type="Pfam" id="PF05170">
    <property type="entry name" value="AsmA"/>
    <property type="match status" value="1"/>
</dbReference>
<feature type="domain" description="AsmA" evidence="2">
    <location>
        <begin position="7"/>
        <end position="229"/>
    </location>
</feature>
<dbReference type="InterPro" id="IPR052894">
    <property type="entry name" value="AsmA-related"/>
</dbReference>
<proteinExistence type="predicted"/>
<sequence length="817" mass="90927">MPRWIKHTLKILAGIIALILIVFIALAGYVSYNKKKVLALVTETLNKSLNGTLVIGDMEPTLLADFPDIALSLKKVALKDDKWNMHHHTLLQAGDVDVSVNALGMLTGHVDINRVSINNASVYLYTDSTGYSNTAVFKKNNTAPQQQRDKGDDSALTTIKRINMNKVSFTMDNQKAYKNFQFDVNTLRGKVNYEGDDWQGKFDLDTRVKSMAFNTRKGSFLKDKQLKGIFDVSYHGSNGVINVQPNNLKIGDDDFTISAAFRTKDEPVAFTINIKADELLWRNASAILAPNITAKMNMFNLKKPLKVQAVIDGNFGGGGDPKIDVACQVRNNVLISPGGRIDSCDFDGMFTNNYQKGKENGDENSAIKLFRLKGSYQQMPFTADTTIIINFYNPIALGTFKSAFPVAKLNNSLGGDPLKFGKGNANLNLRYKADIVDYQINKPMLAGTISISGAEVKYVPRNLQFNNTSFTLNFVKDDLILRNIQLQSGRSIVRMDGRVSNFLNLYYNSPEKINLVWNIYSPEVRLGEFLGLLNARASVKRSPRKSAKINYADQLSDVFEKGGAEIHLKADKIYYRKFLATNGIANLFLRDNSIIIKNINLRHAGGGIKLSGKLAQNSSHNTFTLNSLVNHVNISQFFYAFDNFGLKSLTSKNLRGNFSSTANVTGRISNTGDLVPRSVNGVVTFDLQKGALLNFDPIRKVGKFAFPFRDLNNITFNNLNGRFDMRGNLITIHPMQISSSVLNMDVAGVYSLTQGTNIELAVPLRNPKDDYKITDKEELKKKRMKGIVVHLLAVDDEDGGIKIKLGRNKKKDKEKAK</sequence>
<evidence type="ECO:0000313" key="3">
    <source>
        <dbReference type="EMBL" id="RVU00697.1"/>
    </source>
</evidence>
<protein>
    <submittedName>
        <fullName evidence="3">AsmA family protein</fullName>
    </submittedName>
</protein>
<reference evidence="3 4" key="1">
    <citation type="submission" date="2019-01" db="EMBL/GenBank/DDBJ databases">
        <authorList>
            <person name="Chen W.-M."/>
        </authorList>
    </citation>
    <scope>NUCLEOTIDE SEQUENCE [LARGE SCALE GENOMIC DNA]</scope>
    <source>
        <strain evidence="3 4">YBJ-36</strain>
    </source>
</reference>
<keyword evidence="1" id="KW-1133">Transmembrane helix</keyword>
<keyword evidence="1" id="KW-0472">Membrane</keyword>
<name>A0A3S2Y0N6_9SPHI</name>
<dbReference type="OrthoDB" id="1489065at2"/>
<dbReference type="EMBL" id="SACK01000004">
    <property type="protein sequence ID" value="RVU00697.1"/>
    <property type="molecule type" value="Genomic_DNA"/>
</dbReference>
<keyword evidence="4" id="KW-1185">Reference proteome</keyword>
<dbReference type="RefSeq" id="WP_127705117.1">
    <property type="nucleotide sequence ID" value="NZ_SACK01000004.1"/>
</dbReference>
<organism evidence="3 4">
    <name type="scientific">Mucilaginibacter limnophilus</name>
    <dbReference type="NCBI Taxonomy" id="1932778"/>
    <lineage>
        <taxon>Bacteria</taxon>
        <taxon>Pseudomonadati</taxon>
        <taxon>Bacteroidota</taxon>
        <taxon>Sphingobacteriia</taxon>
        <taxon>Sphingobacteriales</taxon>
        <taxon>Sphingobacteriaceae</taxon>
        <taxon>Mucilaginibacter</taxon>
    </lineage>
</organism>
<keyword evidence="1" id="KW-0812">Transmembrane</keyword>
<dbReference type="GO" id="GO:0005886">
    <property type="term" value="C:plasma membrane"/>
    <property type="evidence" value="ECO:0007669"/>
    <property type="project" value="TreeGrafter"/>
</dbReference>
<dbReference type="AlphaFoldDB" id="A0A3S2Y0N6"/>
<dbReference type="PANTHER" id="PTHR30441:SF8">
    <property type="entry name" value="DUF748 DOMAIN-CONTAINING PROTEIN"/>
    <property type="match status" value="1"/>
</dbReference>
<evidence type="ECO:0000256" key="1">
    <source>
        <dbReference type="SAM" id="Phobius"/>
    </source>
</evidence>
<dbReference type="InterPro" id="IPR007844">
    <property type="entry name" value="AsmA"/>
</dbReference>
<comment type="caution">
    <text evidence="3">The sequence shown here is derived from an EMBL/GenBank/DDBJ whole genome shotgun (WGS) entry which is preliminary data.</text>
</comment>
<evidence type="ECO:0000313" key="4">
    <source>
        <dbReference type="Proteomes" id="UP000282759"/>
    </source>
</evidence>
<dbReference type="Proteomes" id="UP000282759">
    <property type="component" value="Unassembled WGS sequence"/>
</dbReference>
<evidence type="ECO:0000259" key="2">
    <source>
        <dbReference type="Pfam" id="PF05170"/>
    </source>
</evidence>
<feature type="transmembrane region" description="Helical" evidence="1">
    <location>
        <begin position="12"/>
        <end position="32"/>
    </location>
</feature>